<name>A0ABW8JV76_9GAMM</name>
<proteinExistence type="predicted"/>
<dbReference type="Proteomes" id="UP001620460">
    <property type="component" value="Unassembled WGS sequence"/>
</dbReference>
<reference evidence="1 2" key="1">
    <citation type="submission" date="2020-10" db="EMBL/GenBank/DDBJ databases">
        <title>Phylogeny of dyella-like bacteria.</title>
        <authorList>
            <person name="Fu J."/>
        </authorList>
    </citation>
    <scope>NUCLEOTIDE SEQUENCE [LARGE SCALE GENOMIC DNA]</scope>
    <source>
        <strain evidence="1 2">Gsoil3046</strain>
    </source>
</reference>
<keyword evidence="2" id="KW-1185">Reference proteome</keyword>
<gene>
    <name evidence="1" type="ORF">ISP17_13770</name>
</gene>
<evidence type="ECO:0000313" key="1">
    <source>
        <dbReference type="EMBL" id="MFK2905025.1"/>
    </source>
</evidence>
<comment type="caution">
    <text evidence="1">The sequence shown here is derived from an EMBL/GenBank/DDBJ whole genome shotgun (WGS) entry which is preliminary data.</text>
</comment>
<dbReference type="RefSeq" id="WP_404634081.1">
    <property type="nucleotide sequence ID" value="NZ_JADIKM010000003.1"/>
</dbReference>
<protein>
    <submittedName>
        <fullName evidence="1">Uncharacterized protein</fullName>
    </submittedName>
</protein>
<sequence>MANRAVTERDFRAPQFRDADPADYEFRDDGAIVRKDRWEMAFRRIRDLVGDQRREFEVADVIAAVAALVAAIEGPLEELEEDDRG</sequence>
<evidence type="ECO:0000313" key="2">
    <source>
        <dbReference type="Proteomes" id="UP001620460"/>
    </source>
</evidence>
<accession>A0ABW8JV76</accession>
<organism evidence="1 2">
    <name type="scientific">Dyella ginsengisoli</name>
    <dbReference type="NCBI Taxonomy" id="363848"/>
    <lineage>
        <taxon>Bacteria</taxon>
        <taxon>Pseudomonadati</taxon>
        <taxon>Pseudomonadota</taxon>
        <taxon>Gammaproteobacteria</taxon>
        <taxon>Lysobacterales</taxon>
        <taxon>Rhodanobacteraceae</taxon>
        <taxon>Dyella</taxon>
    </lineage>
</organism>
<dbReference type="EMBL" id="JADIKM010000003">
    <property type="protein sequence ID" value="MFK2905025.1"/>
    <property type="molecule type" value="Genomic_DNA"/>
</dbReference>